<organism evidence="1">
    <name type="scientific">Medicago truncatula</name>
    <name type="common">Barrel medic</name>
    <name type="synonym">Medicago tribuloides</name>
    <dbReference type="NCBI Taxonomy" id="3880"/>
    <lineage>
        <taxon>Eukaryota</taxon>
        <taxon>Viridiplantae</taxon>
        <taxon>Streptophyta</taxon>
        <taxon>Embryophyta</taxon>
        <taxon>Tracheophyta</taxon>
        <taxon>Spermatophyta</taxon>
        <taxon>Magnoliopsida</taxon>
        <taxon>eudicotyledons</taxon>
        <taxon>Gunneridae</taxon>
        <taxon>Pentapetalae</taxon>
        <taxon>rosids</taxon>
        <taxon>fabids</taxon>
        <taxon>Fabales</taxon>
        <taxon>Fabaceae</taxon>
        <taxon>Papilionoideae</taxon>
        <taxon>50 kb inversion clade</taxon>
        <taxon>NPAAA clade</taxon>
        <taxon>Hologalegina</taxon>
        <taxon>IRL clade</taxon>
        <taxon>Trifolieae</taxon>
        <taxon>Medicago</taxon>
    </lineage>
</organism>
<accession>A0A396GMT1</accession>
<dbReference type="Proteomes" id="UP000265566">
    <property type="component" value="Chromosome 8"/>
</dbReference>
<dbReference type="AlphaFoldDB" id="A0A396GMT1"/>
<proteinExistence type="predicted"/>
<reference evidence="1" key="1">
    <citation type="journal article" date="2018" name="Nat. Plants">
        <title>Whole-genome landscape of Medicago truncatula symbiotic genes.</title>
        <authorList>
            <person name="Pecrix Y."/>
            <person name="Gamas P."/>
            <person name="Carrere S."/>
        </authorList>
    </citation>
    <scope>NUCLEOTIDE SEQUENCE</scope>
    <source>
        <tissue evidence="1">Leaves</tissue>
    </source>
</reference>
<dbReference type="EMBL" id="PSQE01000008">
    <property type="protein sequence ID" value="RHN42402.1"/>
    <property type="molecule type" value="Genomic_DNA"/>
</dbReference>
<evidence type="ECO:0000313" key="1">
    <source>
        <dbReference type="EMBL" id="RHN42402.1"/>
    </source>
</evidence>
<name>A0A396GMT1_MEDTR</name>
<comment type="caution">
    <text evidence="1">The sequence shown here is derived from an EMBL/GenBank/DDBJ whole genome shotgun (WGS) entry which is preliminary data.</text>
</comment>
<sequence>MIGIDILEPNTVVVKSILLTSIRIRGLNLILENAFRFSFKVHSSSAPDA</sequence>
<protein>
    <submittedName>
        <fullName evidence="1">Uncharacterized protein</fullName>
    </submittedName>
</protein>
<gene>
    <name evidence="1" type="ORF">MtrunA17_Chr8g0376501</name>
</gene>
<dbReference type="Gramene" id="rna48839">
    <property type="protein sequence ID" value="RHN42402.1"/>
    <property type="gene ID" value="gene48839"/>
</dbReference>